<keyword evidence="1" id="KW-0596">Phosphopantetheine</keyword>
<organism evidence="5 6">
    <name type="scientific">Aspergillus kawachii</name>
    <name type="common">White koji mold</name>
    <name type="synonym">Aspergillus awamori var. kawachi</name>
    <dbReference type="NCBI Taxonomy" id="1069201"/>
    <lineage>
        <taxon>Eukaryota</taxon>
        <taxon>Fungi</taxon>
        <taxon>Dikarya</taxon>
        <taxon>Ascomycota</taxon>
        <taxon>Pezizomycotina</taxon>
        <taxon>Eurotiomycetes</taxon>
        <taxon>Eurotiomycetidae</taxon>
        <taxon>Eurotiales</taxon>
        <taxon>Aspergillaceae</taxon>
        <taxon>Aspergillus</taxon>
        <taxon>Aspergillus subgen. Circumdati</taxon>
    </lineage>
</organism>
<reference evidence="6" key="2">
    <citation type="submission" date="2016-02" db="EMBL/GenBank/DDBJ databases">
        <title>Genome sequencing of Aspergillus luchuensis NBRC 4314.</title>
        <authorList>
            <person name="Yamada O."/>
        </authorList>
    </citation>
    <scope>NUCLEOTIDE SEQUENCE [LARGE SCALE GENOMIC DNA]</scope>
    <source>
        <strain evidence="6">RIB 2604</strain>
    </source>
</reference>
<evidence type="ECO:0000256" key="1">
    <source>
        <dbReference type="ARBA" id="ARBA00022450"/>
    </source>
</evidence>
<dbReference type="SUPFAM" id="SSF56801">
    <property type="entry name" value="Acetyl-CoA synthetase-like"/>
    <property type="match status" value="1"/>
</dbReference>
<gene>
    <name evidence="5" type="ORF">RIB2604_00500010</name>
</gene>
<dbReference type="AlphaFoldDB" id="A0A146EZF1"/>
<evidence type="ECO:0000256" key="3">
    <source>
        <dbReference type="ARBA" id="ARBA00029454"/>
    </source>
</evidence>
<dbReference type="GO" id="GO:0031177">
    <property type="term" value="F:phosphopantetheine binding"/>
    <property type="evidence" value="ECO:0007669"/>
    <property type="project" value="TreeGrafter"/>
</dbReference>
<evidence type="ECO:0000313" key="5">
    <source>
        <dbReference type="EMBL" id="GAT19397.1"/>
    </source>
</evidence>
<dbReference type="GO" id="GO:0005737">
    <property type="term" value="C:cytoplasm"/>
    <property type="evidence" value="ECO:0007669"/>
    <property type="project" value="TreeGrafter"/>
</dbReference>
<dbReference type="Pfam" id="PF00501">
    <property type="entry name" value="AMP-binding"/>
    <property type="match status" value="1"/>
</dbReference>
<accession>A0A146EZF1</accession>
<comment type="caution">
    <text evidence="5">The sequence shown here is derived from an EMBL/GenBank/DDBJ whole genome shotgun (WGS) entry which is preliminary data.</text>
</comment>
<reference evidence="5 6" key="1">
    <citation type="journal article" date="2016" name="DNA Res.">
        <title>Genome sequence of Aspergillus luchuensis NBRC 4314.</title>
        <authorList>
            <person name="Yamada O."/>
            <person name="Machida M."/>
            <person name="Hosoyama A."/>
            <person name="Goto M."/>
            <person name="Takahashi T."/>
            <person name="Futagami T."/>
            <person name="Yamagata Y."/>
            <person name="Takeuchi M."/>
            <person name="Kobayashi T."/>
            <person name="Koike H."/>
            <person name="Abe K."/>
            <person name="Asai K."/>
            <person name="Arita M."/>
            <person name="Fujita N."/>
            <person name="Fukuda K."/>
            <person name="Higa K."/>
            <person name="Horikawa H."/>
            <person name="Ishikawa T."/>
            <person name="Jinno K."/>
            <person name="Kato Y."/>
            <person name="Kirimura K."/>
            <person name="Mizutani O."/>
            <person name="Nakasone K."/>
            <person name="Sano M."/>
            <person name="Shiraishi Y."/>
            <person name="Tsukahara M."/>
            <person name="Gomi K."/>
        </authorList>
    </citation>
    <scope>NUCLEOTIDE SEQUENCE [LARGE SCALE GENOMIC DNA]</scope>
    <source>
        <strain evidence="5 6">RIB 2604</strain>
    </source>
</reference>
<feature type="domain" description="AMP-dependent synthetase/ligase" evidence="4">
    <location>
        <begin position="4"/>
        <end position="119"/>
    </location>
</feature>
<evidence type="ECO:0000256" key="2">
    <source>
        <dbReference type="ARBA" id="ARBA00022553"/>
    </source>
</evidence>
<comment type="similarity">
    <text evidence="3">Belongs to the NRP synthetase family.</text>
</comment>
<dbReference type="EMBL" id="BCWF01000005">
    <property type="protein sequence ID" value="GAT19397.1"/>
    <property type="molecule type" value="Genomic_DNA"/>
</dbReference>
<dbReference type="InterPro" id="IPR000873">
    <property type="entry name" value="AMP-dep_synth/lig_dom"/>
</dbReference>
<evidence type="ECO:0000259" key="4">
    <source>
        <dbReference type="Pfam" id="PF00501"/>
    </source>
</evidence>
<dbReference type="PANTHER" id="PTHR45527">
    <property type="entry name" value="NONRIBOSOMAL PEPTIDE SYNTHETASE"/>
    <property type="match status" value="1"/>
</dbReference>
<dbReference type="GO" id="GO:0043041">
    <property type="term" value="P:amino acid activation for nonribosomal peptide biosynthetic process"/>
    <property type="evidence" value="ECO:0007669"/>
    <property type="project" value="TreeGrafter"/>
</dbReference>
<dbReference type="InterPro" id="IPR042099">
    <property type="entry name" value="ANL_N_sf"/>
</dbReference>
<dbReference type="GO" id="GO:0044550">
    <property type="term" value="P:secondary metabolite biosynthetic process"/>
    <property type="evidence" value="ECO:0007669"/>
    <property type="project" value="TreeGrafter"/>
</dbReference>
<dbReference type="Proteomes" id="UP000075230">
    <property type="component" value="Unassembled WGS sequence"/>
</dbReference>
<protein>
    <submittedName>
        <fullName evidence="5">HC-toxin synthetase</fullName>
    </submittedName>
</protein>
<dbReference type="Gene3D" id="3.40.50.12780">
    <property type="entry name" value="N-terminal domain of ligase-like"/>
    <property type="match status" value="1"/>
</dbReference>
<sequence length="134" mass="14951">MNKMGVNQVCLTPTVAAFLSPDLVPGLRTLSVGGEAFQWQLLDRWQDHVDMINVYGPAECSMWCVIQTDLEYHSTQPSIGRGVGCLTWIVSPNDHDRLAPIGAEGELFIKEPILTRGYLNNLDKTMAFFIKNPD</sequence>
<dbReference type="PANTHER" id="PTHR45527:SF1">
    <property type="entry name" value="FATTY ACID SYNTHASE"/>
    <property type="match status" value="1"/>
</dbReference>
<evidence type="ECO:0000313" key="6">
    <source>
        <dbReference type="Proteomes" id="UP000075230"/>
    </source>
</evidence>
<proteinExistence type="inferred from homology"/>
<name>A0A146EZF1_ASPKA</name>
<keyword evidence="2" id="KW-0597">Phosphoprotein</keyword>